<evidence type="ECO:0000259" key="3">
    <source>
        <dbReference type="PROSITE" id="PS50983"/>
    </source>
</evidence>
<keyword evidence="2" id="KW-0732">Signal</keyword>
<dbReference type="OrthoDB" id="9797850at2"/>
<reference evidence="4 5" key="1">
    <citation type="submission" date="2017-10" db="EMBL/GenBank/DDBJ databases">
        <title>Sequencing the genomes of 1000 actinobacteria strains.</title>
        <authorList>
            <person name="Klenk H.-P."/>
        </authorList>
    </citation>
    <scope>NUCLEOTIDE SEQUENCE [LARGE SCALE GENOMIC DNA]</scope>
    <source>
        <strain evidence="4 5">DSM 20688</strain>
    </source>
</reference>
<accession>A0A2A9DQ55</accession>
<evidence type="ECO:0000313" key="4">
    <source>
        <dbReference type="EMBL" id="PFG28049.1"/>
    </source>
</evidence>
<dbReference type="AlphaFoldDB" id="A0A2A9DQ55"/>
<evidence type="ECO:0000256" key="1">
    <source>
        <dbReference type="ARBA" id="ARBA00008814"/>
    </source>
</evidence>
<comment type="similarity">
    <text evidence="1">Belongs to the bacterial solute-binding protein 8 family.</text>
</comment>
<sequence>MSLHRRGLALIAAATLSLSLAACSDSSESTNASSTTASSSSAAASDGKQITFQNCGHDYALDSVPEKVMLVNRAGVVPTLNAVGGLDNVHMLAGAFPDEYFTDEVNAKLAGIKNLTQKLDGGGHLQISKEEVVGTGSDFIIGYAGNVDYNAMEGTGVPIIEEPGFCGALKGDASWDAVWDHINFYGNLFQADEQATKYIEETKERLAKAEEKKPGEGLKVAVLYPSTDGSVNYAYGTGSMSHPIVESAGMENVFGDVKDRVFEVTAEEIIARNPDVIISLYSAGGEENKQQAIDGVKAITGINETTAGKEGAILPMLLYFAEPPSGLSIDGLEMVNEYLENR</sequence>
<gene>
    <name evidence="4" type="ORF">ATK06_1132</name>
</gene>
<evidence type="ECO:0000256" key="2">
    <source>
        <dbReference type="SAM" id="SignalP"/>
    </source>
</evidence>
<protein>
    <submittedName>
        <fullName evidence="4">Iron complex transport system substrate-binding protein</fullName>
    </submittedName>
</protein>
<dbReference type="PROSITE" id="PS51257">
    <property type="entry name" value="PROKAR_LIPOPROTEIN"/>
    <property type="match status" value="1"/>
</dbReference>
<feature type="signal peptide" evidence="2">
    <location>
        <begin position="1"/>
        <end position="21"/>
    </location>
</feature>
<dbReference type="STRING" id="1724.GCA_001044175_02202"/>
<dbReference type="SUPFAM" id="SSF53807">
    <property type="entry name" value="Helical backbone' metal receptor"/>
    <property type="match status" value="1"/>
</dbReference>
<dbReference type="PANTHER" id="PTHR30535">
    <property type="entry name" value="VITAMIN B12-BINDING PROTEIN"/>
    <property type="match status" value="1"/>
</dbReference>
<dbReference type="Gene3D" id="3.40.50.1980">
    <property type="entry name" value="Nitrogenase molybdenum iron protein domain"/>
    <property type="match status" value="2"/>
</dbReference>
<dbReference type="RefSeq" id="WP_048380763.1">
    <property type="nucleotide sequence ID" value="NZ_LDYE01000008.1"/>
</dbReference>
<dbReference type="PANTHER" id="PTHR30535:SF34">
    <property type="entry name" value="MOLYBDATE-BINDING PROTEIN MOLA"/>
    <property type="match status" value="1"/>
</dbReference>
<dbReference type="EMBL" id="PDJF01000001">
    <property type="protein sequence ID" value="PFG28049.1"/>
    <property type="molecule type" value="Genomic_DNA"/>
</dbReference>
<feature type="chain" id="PRO_5012879836" evidence="2">
    <location>
        <begin position="22"/>
        <end position="342"/>
    </location>
</feature>
<name>A0A2A9DQ55_9CORY</name>
<feature type="domain" description="Fe/B12 periplasmic-binding" evidence="3">
    <location>
        <begin position="68"/>
        <end position="342"/>
    </location>
</feature>
<proteinExistence type="inferred from homology"/>
<dbReference type="InterPro" id="IPR002491">
    <property type="entry name" value="ABC_transptr_periplasmic_BD"/>
</dbReference>
<organism evidence="4 5">
    <name type="scientific">Corynebacterium renale</name>
    <dbReference type="NCBI Taxonomy" id="1724"/>
    <lineage>
        <taxon>Bacteria</taxon>
        <taxon>Bacillati</taxon>
        <taxon>Actinomycetota</taxon>
        <taxon>Actinomycetes</taxon>
        <taxon>Mycobacteriales</taxon>
        <taxon>Corynebacteriaceae</taxon>
        <taxon>Corynebacterium</taxon>
    </lineage>
</organism>
<evidence type="ECO:0000313" key="5">
    <source>
        <dbReference type="Proteomes" id="UP000221653"/>
    </source>
</evidence>
<dbReference type="Pfam" id="PF01497">
    <property type="entry name" value="Peripla_BP_2"/>
    <property type="match status" value="1"/>
</dbReference>
<comment type="caution">
    <text evidence="4">The sequence shown here is derived from an EMBL/GenBank/DDBJ whole genome shotgun (WGS) entry which is preliminary data.</text>
</comment>
<dbReference type="Proteomes" id="UP000221653">
    <property type="component" value="Unassembled WGS sequence"/>
</dbReference>
<dbReference type="InterPro" id="IPR050902">
    <property type="entry name" value="ABC_Transporter_SBP"/>
</dbReference>
<keyword evidence="5" id="KW-1185">Reference proteome</keyword>
<dbReference type="PROSITE" id="PS50983">
    <property type="entry name" value="FE_B12_PBP"/>
    <property type="match status" value="1"/>
</dbReference>